<protein>
    <submittedName>
        <fullName evidence="1">Transposase protein</fullName>
    </submittedName>
</protein>
<dbReference type="AlphaFoldDB" id="A0A212FAT8"/>
<dbReference type="Gene3D" id="3.30.420.10">
    <property type="entry name" value="Ribonuclease H-like superfamily/Ribonuclease H"/>
    <property type="match status" value="2"/>
</dbReference>
<dbReference type="InParanoid" id="A0A212FAT8"/>
<sequence>MVALMALLEQRKEYTGNDFRIEDYRAAIHFKIFIGAKNGNLQNVEPRGIVTRHDISADESILTLFEENPTRSIRNVAEMLQISIWKVLKVLRQNERHAFHYTPVQGLENNDYERHIQFCRYLLHTDVDDPSFLKSILWTDESKFTKEGVVNLHNLHHWAQGSQPTSYQAEIDLPNLLEGLPIFNENRPIVFQHAAHWRITVREHLDRVYPNSWIGRDGPILWLARSPDLTPLDFYIWGRAKALVYATEVQTRDELIERIQTVFVKIKEMRLRITTIEVRRRCRACIRNGGQHFEQSLA</sequence>
<evidence type="ECO:0000313" key="1">
    <source>
        <dbReference type="EMBL" id="OWR50852.1"/>
    </source>
</evidence>
<dbReference type="InterPro" id="IPR036397">
    <property type="entry name" value="RNaseH_sf"/>
</dbReference>
<organism evidence="1 2">
    <name type="scientific">Danaus plexippus plexippus</name>
    <dbReference type="NCBI Taxonomy" id="278856"/>
    <lineage>
        <taxon>Eukaryota</taxon>
        <taxon>Metazoa</taxon>
        <taxon>Ecdysozoa</taxon>
        <taxon>Arthropoda</taxon>
        <taxon>Hexapoda</taxon>
        <taxon>Insecta</taxon>
        <taxon>Pterygota</taxon>
        <taxon>Neoptera</taxon>
        <taxon>Endopterygota</taxon>
        <taxon>Lepidoptera</taxon>
        <taxon>Glossata</taxon>
        <taxon>Ditrysia</taxon>
        <taxon>Papilionoidea</taxon>
        <taxon>Nymphalidae</taxon>
        <taxon>Danainae</taxon>
        <taxon>Danaini</taxon>
        <taxon>Danaina</taxon>
        <taxon>Danaus</taxon>
        <taxon>Danaus</taxon>
    </lineage>
</organism>
<dbReference type="Proteomes" id="UP000007151">
    <property type="component" value="Unassembled WGS sequence"/>
</dbReference>
<proteinExistence type="predicted"/>
<comment type="caution">
    <text evidence="1">The sequence shown here is derived from an EMBL/GenBank/DDBJ whole genome shotgun (WGS) entry which is preliminary data.</text>
</comment>
<evidence type="ECO:0000313" key="2">
    <source>
        <dbReference type="Proteomes" id="UP000007151"/>
    </source>
</evidence>
<dbReference type="KEGG" id="dpl:KGM_202536"/>
<dbReference type="eggNOG" id="ENOG502S0B4">
    <property type="taxonomic scope" value="Eukaryota"/>
</dbReference>
<keyword evidence="2" id="KW-1185">Reference proteome</keyword>
<accession>A0A212FAT8</accession>
<dbReference type="PANTHER" id="PTHR47326:SF1">
    <property type="entry name" value="HTH PSQ-TYPE DOMAIN-CONTAINING PROTEIN"/>
    <property type="match status" value="1"/>
</dbReference>
<gene>
    <name evidence="1" type="ORF">KGM_202536</name>
</gene>
<name>A0A212FAT8_DANPL</name>
<dbReference type="GO" id="GO:0003676">
    <property type="term" value="F:nucleic acid binding"/>
    <property type="evidence" value="ECO:0007669"/>
    <property type="project" value="InterPro"/>
</dbReference>
<reference evidence="1 2" key="1">
    <citation type="journal article" date="2011" name="Cell">
        <title>The monarch butterfly genome yields insights into long-distance migration.</title>
        <authorList>
            <person name="Zhan S."/>
            <person name="Merlin C."/>
            <person name="Boore J.L."/>
            <person name="Reppert S.M."/>
        </authorList>
    </citation>
    <scope>NUCLEOTIDE SEQUENCE [LARGE SCALE GENOMIC DNA]</scope>
    <source>
        <strain evidence="1">F-2</strain>
    </source>
</reference>
<dbReference type="EMBL" id="AGBW02009427">
    <property type="protein sequence ID" value="OWR50852.1"/>
    <property type="molecule type" value="Genomic_DNA"/>
</dbReference>
<dbReference type="PANTHER" id="PTHR47326">
    <property type="entry name" value="TRANSPOSABLE ELEMENT TC3 TRANSPOSASE-LIKE PROTEIN"/>
    <property type="match status" value="1"/>
</dbReference>